<dbReference type="AlphaFoldDB" id="A0A7G9GR58"/>
<dbReference type="SUPFAM" id="SSF56796">
    <property type="entry name" value="Dehydroquinate synthase-like"/>
    <property type="match status" value="1"/>
</dbReference>
<name>A0A7G9GR58_9FIRM</name>
<evidence type="ECO:0000259" key="5">
    <source>
        <dbReference type="Pfam" id="PF25137"/>
    </source>
</evidence>
<dbReference type="EMBL" id="CP060636">
    <property type="protein sequence ID" value="QNM13290.1"/>
    <property type="molecule type" value="Genomic_DNA"/>
</dbReference>
<evidence type="ECO:0000256" key="3">
    <source>
        <dbReference type="ARBA" id="ARBA00023027"/>
    </source>
</evidence>
<dbReference type="Pfam" id="PF00465">
    <property type="entry name" value="Fe-ADH"/>
    <property type="match status" value="1"/>
</dbReference>
<sequence>MFELVNNRQLIFGENKINEVGKLIKWYGCKKAFCAVYPEGEHVYNKVKSLLEEEGIASISFYKVGKEPDMHIIHEGRDLFKLENCDCTIAIGGGSVIDTAKTVGMLAVNEGNVDDYQMHGKEVKKEPPLFIAIPTTSGTGAEATKTSVVTNNDNGLKKSLYHTSMIADIVILDPNLTLGLPKRLTAATGMDALSHAIESYVSLNASPMTEMFGLKSIELINQYLEKAYHKPDNLEARGGMMLASYLGGCAITAGIGIAHIMAQPLGAIYHIPHGDACSIFLPIAMELNLPYATKKYAKIAEALHVYDSTASNQKNAMNAIQRVKEIRAAIDAPNCLTPYIKNSPTIDEIIDIVKRTTGHITCNPKPLNEQLIFDAFRMACDKSK</sequence>
<evidence type="ECO:0000259" key="4">
    <source>
        <dbReference type="Pfam" id="PF00465"/>
    </source>
</evidence>
<protein>
    <submittedName>
        <fullName evidence="6">Iron-containing alcohol dehydrogenase</fullName>
    </submittedName>
</protein>
<dbReference type="InterPro" id="IPR056798">
    <property type="entry name" value="ADH_Fe_C"/>
</dbReference>
<feature type="domain" description="Fe-containing alcohol dehydrogenase-like C-terminal" evidence="5">
    <location>
        <begin position="185"/>
        <end position="377"/>
    </location>
</feature>
<dbReference type="InterPro" id="IPR039697">
    <property type="entry name" value="Alcohol_dehydrogenase_Fe"/>
</dbReference>
<dbReference type="PROSITE" id="PS00913">
    <property type="entry name" value="ADH_IRON_1"/>
    <property type="match status" value="1"/>
</dbReference>
<dbReference type="PROSITE" id="PS00060">
    <property type="entry name" value="ADH_IRON_2"/>
    <property type="match status" value="1"/>
</dbReference>
<proteinExistence type="inferred from homology"/>
<dbReference type="PANTHER" id="PTHR11496">
    <property type="entry name" value="ALCOHOL DEHYDROGENASE"/>
    <property type="match status" value="1"/>
</dbReference>
<dbReference type="Gene3D" id="3.40.50.1970">
    <property type="match status" value="1"/>
</dbReference>
<dbReference type="PANTHER" id="PTHR11496:SF102">
    <property type="entry name" value="ALCOHOL DEHYDROGENASE 4"/>
    <property type="match status" value="1"/>
</dbReference>
<evidence type="ECO:0000313" key="7">
    <source>
        <dbReference type="Proteomes" id="UP000515856"/>
    </source>
</evidence>
<dbReference type="RefSeq" id="WP_117454316.1">
    <property type="nucleotide sequence ID" value="NZ_CP060636.1"/>
</dbReference>
<comment type="similarity">
    <text evidence="1">Belongs to the iron-containing alcohol dehydrogenase family.</text>
</comment>
<dbReference type="InterPro" id="IPR001670">
    <property type="entry name" value="ADH_Fe/GldA"/>
</dbReference>
<dbReference type="FunFam" id="3.40.50.1970:FF:000003">
    <property type="entry name" value="Alcohol dehydrogenase, iron-containing"/>
    <property type="match status" value="1"/>
</dbReference>
<dbReference type="KEGG" id="ehn:H9Q80_04880"/>
<dbReference type="Pfam" id="PF25137">
    <property type="entry name" value="ADH_Fe_C"/>
    <property type="match status" value="1"/>
</dbReference>
<keyword evidence="3" id="KW-0520">NAD</keyword>
<gene>
    <name evidence="6" type="ORF">H9Q80_04880</name>
</gene>
<evidence type="ECO:0000256" key="2">
    <source>
        <dbReference type="ARBA" id="ARBA00023002"/>
    </source>
</evidence>
<dbReference type="InterPro" id="IPR018211">
    <property type="entry name" value="ADH_Fe_CS"/>
</dbReference>
<dbReference type="Proteomes" id="UP000515856">
    <property type="component" value="Chromosome"/>
</dbReference>
<organism evidence="6 7">
    <name type="scientific">[Eubacterium] hominis</name>
    <dbReference type="NCBI Taxonomy" id="2764325"/>
    <lineage>
        <taxon>Bacteria</taxon>
        <taxon>Bacillati</taxon>
        <taxon>Bacillota</taxon>
        <taxon>Erysipelotrichia</taxon>
        <taxon>Erysipelotrichales</taxon>
        <taxon>Erysipelotrichaceae</taxon>
        <taxon>Amedibacillus</taxon>
    </lineage>
</organism>
<evidence type="ECO:0000256" key="1">
    <source>
        <dbReference type="ARBA" id="ARBA00007358"/>
    </source>
</evidence>
<keyword evidence="2" id="KW-0560">Oxidoreductase</keyword>
<evidence type="ECO:0000313" key="6">
    <source>
        <dbReference type="EMBL" id="QNM13290.1"/>
    </source>
</evidence>
<dbReference type="GO" id="GO:0004022">
    <property type="term" value="F:alcohol dehydrogenase (NAD+) activity"/>
    <property type="evidence" value="ECO:0007669"/>
    <property type="project" value="TreeGrafter"/>
</dbReference>
<reference evidence="6 7" key="1">
    <citation type="submission" date="2020-08" db="EMBL/GenBank/DDBJ databases">
        <authorList>
            <person name="Liu C."/>
            <person name="Sun Q."/>
        </authorList>
    </citation>
    <scope>NUCLEOTIDE SEQUENCE [LARGE SCALE GENOMIC DNA]</scope>
    <source>
        <strain evidence="6 7">NSJ-61</strain>
    </source>
</reference>
<keyword evidence="7" id="KW-1185">Reference proteome</keyword>
<accession>A0A7G9GR58</accession>
<dbReference type="GO" id="GO:0046872">
    <property type="term" value="F:metal ion binding"/>
    <property type="evidence" value="ECO:0007669"/>
    <property type="project" value="InterPro"/>
</dbReference>
<dbReference type="CDD" id="cd14863">
    <property type="entry name" value="Fe-ADH-like"/>
    <property type="match status" value="1"/>
</dbReference>
<feature type="domain" description="Alcohol dehydrogenase iron-type/glycerol dehydrogenase GldA" evidence="4">
    <location>
        <begin position="8"/>
        <end position="174"/>
    </location>
</feature>
<dbReference type="Gene3D" id="1.20.1090.10">
    <property type="entry name" value="Dehydroquinate synthase-like - alpha domain"/>
    <property type="match status" value="1"/>
</dbReference>